<dbReference type="AlphaFoldDB" id="A0A3E2BPH9"/>
<accession>A0A3E2BPH9</accession>
<feature type="domain" description="Amidohydrolase-related" evidence="1">
    <location>
        <begin position="340"/>
        <end position="429"/>
    </location>
</feature>
<dbReference type="Gene3D" id="3.20.20.140">
    <property type="entry name" value="Metal-dependent hydrolases"/>
    <property type="match status" value="1"/>
</dbReference>
<proteinExistence type="predicted"/>
<dbReference type="InterPro" id="IPR032466">
    <property type="entry name" value="Metal_Hydrolase"/>
</dbReference>
<name>A0A3E2BPH9_9BACT</name>
<dbReference type="GO" id="GO:0016810">
    <property type="term" value="F:hydrolase activity, acting on carbon-nitrogen (but not peptide) bonds"/>
    <property type="evidence" value="ECO:0007669"/>
    <property type="project" value="InterPro"/>
</dbReference>
<dbReference type="SUPFAM" id="SSF51338">
    <property type="entry name" value="Composite domain of metallo-dependent hydrolases"/>
    <property type="match status" value="1"/>
</dbReference>
<protein>
    <recommendedName>
        <fullName evidence="1">Amidohydrolase-related domain-containing protein</fullName>
    </recommendedName>
</protein>
<dbReference type="InterPro" id="IPR011059">
    <property type="entry name" value="Metal-dep_hydrolase_composite"/>
</dbReference>
<dbReference type="Gene3D" id="2.30.40.10">
    <property type="entry name" value="Urease, subunit C, domain 1"/>
    <property type="match status" value="1"/>
</dbReference>
<dbReference type="SUPFAM" id="SSF51556">
    <property type="entry name" value="Metallo-dependent hydrolases"/>
    <property type="match status" value="1"/>
</dbReference>
<dbReference type="EMBL" id="QUAH01000003">
    <property type="protein sequence ID" value="RFT16552.1"/>
    <property type="molecule type" value="Genomic_DNA"/>
</dbReference>
<dbReference type="PANTHER" id="PTHR43135:SF3">
    <property type="entry name" value="ALPHA-D-RIBOSE 1-METHYLPHOSPHONATE 5-TRIPHOSPHATE DIPHOSPHATASE"/>
    <property type="match status" value="1"/>
</dbReference>
<dbReference type="InterPro" id="IPR051781">
    <property type="entry name" value="Metallo-dep_Hydrolase"/>
</dbReference>
<evidence type="ECO:0000313" key="2">
    <source>
        <dbReference type="EMBL" id="RFT16552.1"/>
    </source>
</evidence>
<dbReference type="Proteomes" id="UP000257323">
    <property type="component" value="Unassembled WGS sequence"/>
</dbReference>
<gene>
    <name evidence="2" type="ORF">OP8BY_1730</name>
</gene>
<evidence type="ECO:0000313" key="3">
    <source>
        <dbReference type="Proteomes" id="UP000257323"/>
    </source>
</evidence>
<dbReference type="Pfam" id="PF01979">
    <property type="entry name" value="Amidohydro_1"/>
    <property type="match status" value="1"/>
</dbReference>
<reference evidence="2 3" key="1">
    <citation type="submission" date="2018-08" db="EMBL/GenBank/DDBJ databases">
        <title>Genome analysis of the thermophilic bacterium of the candidate phylum Aminicenantes from deep subsurface aquifer revealed its physiology and ecological role.</title>
        <authorList>
            <person name="Kadnikov V.V."/>
            <person name="Mardanov A.V."/>
            <person name="Beletsky A.V."/>
            <person name="Karnachuk O.V."/>
            <person name="Ravin N.V."/>
        </authorList>
    </citation>
    <scope>NUCLEOTIDE SEQUENCE [LARGE SCALE GENOMIC DNA]</scope>
    <source>
        <strain evidence="2">BY38</strain>
    </source>
</reference>
<dbReference type="PANTHER" id="PTHR43135">
    <property type="entry name" value="ALPHA-D-RIBOSE 1-METHYLPHOSPHONATE 5-TRIPHOSPHATE DIPHOSPHATASE"/>
    <property type="match status" value="1"/>
</dbReference>
<dbReference type="InterPro" id="IPR006680">
    <property type="entry name" value="Amidohydro-rel"/>
</dbReference>
<sequence>MFSRITCFKKYLPLSFLIILLLTTWLLSPAEARTDVKNSDTGSALLAIVNVRIVPVVGQDIPSGTILVENGKIRALGANLEIPAGARIIEARGLTAYPGMIDGYSSLGLVEISGVSATVDNRETGRINPQVKAIEALKYDSMHIPIARSNGIVAAVVAPSGGLIAGQSTLVKLDGWTNREMVIKESLALVVELPGIRGGRRGFMGMGTQQAAVSTDRALAELKELFHRARMYEIRREQAAKNLLLPRPDFDETSHCLLPVVKGELPVIFSVQADKDILQTIRFVQEEKIKAIFYGVHQGYKVAGEIKKAGIPCLIGSLYDQPPVWEDGYDSLFMNPVLLNQAGVKIAFSSSSSSAAKDLPYHAAKAAAFGLDRLEALKAVTIYPAEIFGVDKLMGSLEAGKLANIVLADGDLLELGTRIEKVFIEGREVDLSNRYTELLEKFRKREREK</sequence>
<organism evidence="2 3">
    <name type="scientific">Candidatus Saccharicenans subterraneus</name>
    <dbReference type="NCBI Taxonomy" id="2508984"/>
    <lineage>
        <taxon>Bacteria</taxon>
        <taxon>Candidatus Aminicenantota</taxon>
        <taxon>Candidatus Aminicenantia</taxon>
        <taxon>Candidatus Aminicenantales</taxon>
        <taxon>Candidatus Saccharicenantaceae</taxon>
        <taxon>Candidatus Saccharicenans</taxon>
    </lineage>
</organism>
<comment type="caution">
    <text evidence="2">The sequence shown here is derived from an EMBL/GenBank/DDBJ whole genome shotgun (WGS) entry which is preliminary data.</text>
</comment>
<evidence type="ECO:0000259" key="1">
    <source>
        <dbReference type="Pfam" id="PF01979"/>
    </source>
</evidence>